<gene>
    <name evidence="6" type="ordered locus">Desru_0984</name>
</gene>
<dbReference type="Pfam" id="PF13476">
    <property type="entry name" value="AAA_23"/>
    <property type="match status" value="1"/>
</dbReference>
<dbReference type="AlphaFoldDB" id="F6DKJ9"/>
<feature type="coiled-coil region" evidence="4">
    <location>
        <begin position="729"/>
        <end position="847"/>
    </location>
</feature>
<proteinExistence type="inferred from homology"/>
<dbReference type="EMBL" id="CP002780">
    <property type="protein sequence ID" value="AEG59259.1"/>
    <property type="molecule type" value="Genomic_DNA"/>
</dbReference>
<feature type="coiled-coil region" evidence="4">
    <location>
        <begin position="501"/>
        <end position="553"/>
    </location>
</feature>
<feature type="coiled-coil region" evidence="4">
    <location>
        <begin position="646"/>
        <end position="701"/>
    </location>
</feature>
<evidence type="ECO:0000259" key="5">
    <source>
        <dbReference type="Pfam" id="PF13476"/>
    </source>
</evidence>
<reference evidence="7" key="1">
    <citation type="submission" date="2011-05" db="EMBL/GenBank/DDBJ databases">
        <title>Complete sequence of Desulfotomaculum ruminis DSM 2154.</title>
        <authorList>
            <person name="Lucas S."/>
            <person name="Copeland A."/>
            <person name="Lapidus A."/>
            <person name="Cheng J.-F."/>
            <person name="Goodwin L."/>
            <person name="Pitluck S."/>
            <person name="Lu M."/>
            <person name="Detter J.C."/>
            <person name="Han C."/>
            <person name="Tapia R."/>
            <person name="Land M."/>
            <person name="Hauser L."/>
            <person name="Kyrpides N."/>
            <person name="Ivanova N."/>
            <person name="Mikhailova N."/>
            <person name="Pagani I."/>
            <person name="Stams A.J.M."/>
            <person name="Plugge C.M."/>
            <person name="Muyzer G."/>
            <person name="Kuever J."/>
            <person name="Parshina S.N."/>
            <person name="Ivanova A.E."/>
            <person name="Nazina T.N."/>
            <person name="Brambilla E."/>
            <person name="Spring S."/>
            <person name="Klenk H.-P."/>
            <person name="Woyke T."/>
        </authorList>
    </citation>
    <scope>NUCLEOTIDE SEQUENCE [LARGE SCALE GENOMIC DNA]</scope>
    <source>
        <strain evidence="7">ATCC 23193 / DSM 2154 / NCIB 8452 / DL</strain>
    </source>
</reference>
<dbReference type="STRING" id="696281.Desru_0984"/>
<dbReference type="HOGENOM" id="CLU_004785_0_2_9"/>
<dbReference type="Proteomes" id="UP000009234">
    <property type="component" value="Chromosome"/>
</dbReference>
<dbReference type="RefSeq" id="WP_013841030.1">
    <property type="nucleotide sequence ID" value="NC_015589.1"/>
</dbReference>
<name>F6DKJ9_DESRL</name>
<organism evidence="6 7">
    <name type="scientific">Desulforamulus ruminis (strain ATCC 23193 / DSM 2154 / NCIMB 8452 / DL)</name>
    <name type="common">Desulfotomaculum ruminis</name>
    <dbReference type="NCBI Taxonomy" id="696281"/>
    <lineage>
        <taxon>Bacteria</taxon>
        <taxon>Bacillati</taxon>
        <taxon>Bacillota</taxon>
        <taxon>Clostridia</taxon>
        <taxon>Eubacteriales</taxon>
        <taxon>Peptococcaceae</taxon>
        <taxon>Desulforamulus</taxon>
    </lineage>
</organism>
<dbReference type="Gene3D" id="3.40.50.300">
    <property type="entry name" value="P-loop containing nucleotide triphosphate hydrolases"/>
    <property type="match status" value="2"/>
</dbReference>
<dbReference type="PANTHER" id="PTHR32114:SF2">
    <property type="entry name" value="ABC TRANSPORTER ABCH.3"/>
    <property type="match status" value="1"/>
</dbReference>
<keyword evidence="4" id="KW-0175">Coiled coil</keyword>
<feature type="coiled-coil region" evidence="4">
    <location>
        <begin position="379"/>
        <end position="434"/>
    </location>
</feature>
<evidence type="ECO:0000313" key="7">
    <source>
        <dbReference type="Proteomes" id="UP000009234"/>
    </source>
</evidence>
<accession>F6DKJ9</accession>
<dbReference type="OrthoDB" id="9795626at2"/>
<dbReference type="SUPFAM" id="SSF52540">
    <property type="entry name" value="P-loop containing nucleoside triphosphate hydrolases"/>
    <property type="match status" value="2"/>
</dbReference>
<evidence type="ECO:0000313" key="6">
    <source>
        <dbReference type="EMBL" id="AEG59259.1"/>
    </source>
</evidence>
<evidence type="ECO:0000256" key="3">
    <source>
        <dbReference type="ARBA" id="ARBA00013368"/>
    </source>
</evidence>
<evidence type="ECO:0000256" key="2">
    <source>
        <dbReference type="ARBA" id="ARBA00011322"/>
    </source>
</evidence>
<keyword evidence="7" id="KW-1185">Reference proteome</keyword>
<dbReference type="InterPro" id="IPR027417">
    <property type="entry name" value="P-loop_NTPase"/>
</dbReference>
<dbReference type="PANTHER" id="PTHR32114">
    <property type="entry name" value="ABC TRANSPORTER ABCH.3"/>
    <property type="match status" value="1"/>
</dbReference>
<protein>
    <recommendedName>
        <fullName evidence="3">Nuclease SbcCD subunit C</fullName>
    </recommendedName>
</protein>
<comment type="subunit">
    <text evidence="2">Heterodimer of SbcC and SbcD.</text>
</comment>
<sequence length="985" mass="112477">MWIQKIRLKNIKSYGEGDQGQGIFISLEPGVNQIAGKNGVGKSTIIEAVGYVLFDADPVMGNARMARNTYLLRNGSKSGEIDLWVWGQDCLYRVERDLGNGGRRWKVVREDDHFIEAEGDKEVREFLAKLAGVDRPERLPEVYYSLLGVKQGRFTLPFDLKPGEAKNHFDPLLDVDIFRQCFDQLKEPADQIRQDIHTLLTEISGLEGQMAQLQDAPLRLEEGIKEAAHWEEMVLQCQRSLHKTSVVVKQLDEQLNRLQKTRLEVTQIRGRMEGCQAEVEVARARVAEARQAQETLEQWQEHYRAFLEVEKQRTLLEEKRQSRDRLLKELAALEREETGLTREMEAAGSAAAKDRGQAEAKNKEYVSRWQTWTRERDRHRTGETEVKKLSQRAEEMKNALIQVVEWLKAMTTLNKQAIDQMAELETVYSSLDDQMDSRVTTAREALKRAEKAEEDCRSRLERICQDQIGLEKQLKELSSGMCPLLGTACNQFNPDKAKEDLAHLKDTVKQVTEEFDRHRLNSQGCKKELDLWLEAEKKQVAKLAQERQLASNIFGLARQMEDAPARAAAERLGLEIQGLPPEIPPIPGLEEIKVSTVESCRTLVESMKARQLKLYGYYQQWFPIVEDLIKGAQDAATLRVAQAKELAGEERALKSLTQDIQTLLQSAEGAEKRVMTLQQNLEELGQKIKERLKNLQEYEHLDAQGVENDRRKAEYQPGYTRYLQNLPAAERFNAYSQALQNNLKALEQVKLQRTEAEQRLQEEQDRYSEEEHLGAKEELARANLLLGEAKSKQKDAQRILQEQQNRVQILNKLNQLRAKQMGERARLQAQEKIIEKARQILKNSQELVARSLTSRVAARAQNIYNAMTRDASQFSWRSGDYSLSLTTVSGEKRFASLSGGQQMKAALAMQLALVKEFSSAGFCAFDEPTYGLDVEGRELLAEAIASSQEECRFEQLLLVSHDQAFDDKVEYAVKLDYSPLEGTRI</sequence>
<dbReference type="InterPro" id="IPR038729">
    <property type="entry name" value="Rad50/SbcC_AAA"/>
</dbReference>
<evidence type="ECO:0000256" key="1">
    <source>
        <dbReference type="ARBA" id="ARBA00006930"/>
    </source>
</evidence>
<dbReference type="eggNOG" id="COG0419">
    <property type="taxonomic scope" value="Bacteria"/>
</dbReference>
<comment type="similarity">
    <text evidence="1">Belongs to the SMC family. SbcC subfamily.</text>
</comment>
<reference evidence="6 7" key="2">
    <citation type="journal article" date="2012" name="Stand. Genomic Sci.">
        <title>Complete genome sequence of the sulfate-reducing firmicute Desulfotomaculum ruminis type strain (DL(T)).</title>
        <authorList>
            <person name="Spring S."/>
            <person name="Visser M."/>
            <person name="Lu M."/>
            <person name="Copeland A."/>
            <person name="Lapidus A."/>
            <person name="Lucas S."/>
            <person name="Cheng J.F."/>
            <person name="Han C."/>
            <person name="Tapia R."/>
            <person name="Goodwin L.A."/>
            <person name="Pitluck S."/>
            <person name="Ivanova N."/>
            <person name="Land M."/>
            <person name="Hauser L."/>
            <person name="Larimer F."/>
            <person name="Rohde M."/>
            <person name="Goker M."/>
            <person name="Detter J.C."/>
            <person name="Kyrpides N.C."/>
            <person name="Woyke T."/>
            <person name="Schaap P.J."/>
            <person name="Plugge C.M."/>
            <person name="Muyzer G."/>
            <person name="Kuever J."/>
            <person name="Pereira I.A."/>
            <person name="Parshina S.N."/>
            <person name="Bernier-Latmani R."/>
            <person name="Stams A.J."/>
            <person name="Klenk H.P."/>
        </authorList>
    </citation>
    <scope>NUCLEOTIDE SEQUENCE [LARGE SCALE GENOMIC DNA]</scope>
    <source>
        <strain evidence="7">ATCC 23193 / DSM 2154 / NCIB 8452 / DL</strain>
    </source>
</reference>
<feature type="coiled-coil region" evidence="4">
    <location>
        <begin position="241"/>
        <end position="343"/>
    </location>
</feature>
<feature type="domain" description="Rad50/SbcC-type AAA" evidence="5">
    <location>
        <begin position="5"/>
        <end position="268"/>
    </location>
</feature>
<evidence type="ECO:0000256" key="4">
    <source>
        <dbReference type="SAM" id="Coils"/>
    </source>
</evidence>
<dbReference type="KEGG" id="dru:Desru_0984"/>